<dbReference type="RefSeq" id="WP_093827643.1">
    <property type="nucleotide sequence ID" value="NZ_FOLQ01000005.1"/>
</dbReference>
<protein>
    <submittedName>
        <fullName evidence="2">Uncharacterized protein</fullName>
    </submittedName>
</protein>
<evidence type="ECO:0000313" key="3">
    <source>
        <dbReference type="Proteomes" id="UP000198598"/>
    </source>
</evidence>
<dbReference type="AlphaFoldDB" id="A0A1I1SRN1"/>
<dbReference type="STRING" id="662367.SAMN05216167_105205"/>
<keyword evidence="3" id="KW-1185">Reference proteome</keyword>
<feature type="transmembrane region" description="Helical" evidence="1">
    <location>
        <begin position="68"/>
        <end position="90"/>
    </location>
</feature>
<accession>A0A1I1SRN1</accession>
<evidence type="ECO:0000313" key="2">
    <source>
        <dbReference type="EMBL" id="SFD49115.1"/>
    </source>
</evidence>
<keyword evidence="1" id="KW-1133">Transmembrane helix</keyword>
<sequence length="225" mass="26380">MLERLLLLCEKYPLDFIAHLGSSLPIISGLIRHKYLSLSSKLIIVFFLFYFTKETFVLWLSILKENNLYLQNIETIIETWLLLWIGFSCFKSHKWRWVALGLAISSSLASFLTYQSDGVSSVSLSSFRLFAIFFCLSYFNKILTDTRVKNILLHTLFWFSAGLLVYVAGTFFIVLFSEYWYKDINKVPAEVFDKYWNASQILFIIFCLFSAYGLWTSKYDQKNLL</sequence>
<dbReference type="EMBL" id="FOLQ01000005">
    <property type="protein sequence ID" value="SFD49115.1"/>
    <property type="molecule type" value="Genomic_DNA"/>
</dbReference>
<feature type="transmembrane region" description="Helical" evidence="1">
    <location>
        <begin position="43"/>
        <end position="62"/>
    </location>
</feature>
<feature type="transmembrane region" description="Helical" evidence="1">
    <location>
        <begin position="195"/>
        <end position="215"/>
    </location>
</feature>
<organism evidence="2 3">
    <name type="scientific">Spirosoma endophyticum</name>
    <dbReference type="NCBI Taxonomy" id="662367"/>
    <lineage>
        <taxon>Bacteria</taxon>
        <taxon>Pseudomonadati</taxon>
        <taxon>Bacteroidota</taxon>
        <taxon>Cytophagia</taxon>
        <taxon>Cytophagales</taxon>
        <taxon>Cytophagaceae</taxon>
        <taxon>Spirosoma</taxon>
    </lineage>
</organism>
<name>A0A1I1SRN1_9BACT</name>
<keyword evidence="1" id="KW-0472">Membrane</keyword>
<gene>
    <name evidence="2" type="ORF">SAMN05216167_105205</name>
</gene>
<evidence type="ECO:0000256" key="1">
    <source>
        <dbReference type="SAM" id="Phobius"/>
    </source>
</evidence>
<proteinExistence type="predicted"/>
<keyword evidence="1" id="KW-0812">Transmembrane</keyword>
<feature type="transmembrane region" description="Helical" evidence="1">
    <location>
        <begin position="120"/>
        <end position="139"/>
    </location>
</feature>
<feature type="transmembrane region" description="Helical" evidence="1">
    <location>
        <begin position="151"/>
        <end position="175"/>
    </location>
</feature>
<feature type="transmembrane region" description="Helical" evidence="1">
    <location>
        <begin position="97"/>
        <end position="114"/>
    </location>
</feature>
<reference evidence="2 3" key="1">
    <citation type="submission" date="2016-10" db="EMBL/GenBank/DDBJ databases">
        <authorList>
            <person name="de Groot N.N."/>
        </authorList>
    </citation>
    <scope>NUCLEOTIDE SEQUENCE [LARGE SCALE GENOMIC DNA]</scope>
    <source>
        <strain evidence="2 3">DSM 26130</strain>
    </source>
</reference>
<dbReference type="Proteomes" id="UP000198598">
    <property type="component" value="Unassembled WGS sequence"/>
</dbReference>